<protein>
    <submittedName>
        <fullName evidence="1">Uncharacterized protein</fullName>
    </submittedName>
</protein>
<evidence type="ECO:0000313" key="2">
    <source>
        <dbReference type="Proteomes" id="UP000292627"/>
    </source>
</evidence>
<dbReference type="RefSeq" id="WP_130551829.1">
    <property type="nucleotide sequence ID" value="NZ_SHMC01000004.1"/>
</dbReference>
<name>A0A4Q8L8G3_9GAMM</name>
<organism evidence="1 2">
    <name type="scientific">Pseudoxanthomonas winnipegensis</name>
    <dbReference type="NCBI Taxonomy" id="2480810"/>
    <lineage>
        <taxon>Bacteria</taxon>
        <taxon>Pseudomonadati</taxon>
        <taxon>Pseudomonadota</taxon>
        <taxon>Gammaproteobacteria</taxon>
        <taxon>Lysobacterales</taxon>
        <taxon>Lysobacteraceae</taxon>
        <taxon>Pseudoxanthomonas</taxon>
    </lineage>
</organism>
<sequence length="211" mass="22333">MNQLAHCVLHYARSLWESQQLLPPNDALDAQASPHARASLYLASLADSVAGLPEAQRVDLARAARRGWPLRVAGTVEDAPDPVRVALMSGRAPTPLHALPAGLTPWRDASLAAIALRSLRYALELAALLPDPTLQPIADDASPLLLTAAAAVDEQQALLWDAIERVGADEAAQLAAAARAMLETAASGDQEAELLAYFASGMFAQRVSAHR</sequence>
<dbReference type="Proteomes" id="UP000292627">
    <property type="component" value="Unassembled WGS sequence"/>
</dbReference>
<dbReference type="AlphaFoldDB" id="A0A4Q8L8G3"/>
<evidence type="ECO:0000313" key="1">
    <source>
        <dbReference type="EMBL" id="TAA24555.1"/>
    </source>
</evidence>
<comment type="caution">
    <text evidence="1">The sequence shown here is derived from an EMBL/GenBank/DDBJ whole genome shotgun (WGS) entry which is preliminary data.</text>
</comment>
<accession>A0A4Q8L8G3</accession>
<reference evidence="1 2" key="1">
    <citation type="submission" date="2019-02" db="EMBL/GenBank/DDBJ databases">
        <title>WGS of Pseudoxanthomonas species novum from clinical isolates.</title>
        <authorList>
            <person name="Bernier A.-M."/>
            <person name="Bernard K."/>
            <person name="Vachon A."/>
        </authorList>
    </citation>
    <scope>NUCLEOTIDE SEQUENCE [LARGE SCALE GENOMIC DNA]</scope>
    <source>
        <strain evidence="1 2">NML171200</strain>
    </source>
</reference>
<gene>
    <name evidence="1" type="ORF">EA660_12600</name>
</gene>
<dbReference type="EMBL" id="SHMC01000004">
    <property type="protein sequence ID" value="TAA24555.1"/>
    <property type="molecule type" value="Genomic_DNA"/>
</dbReference>
<dbReference type="OrthoDB" id="5986633at2"/>
<proteinExistence type="predicted"/>